<reference evidence="1 2" key="1">
    <citation type="submission" date="2023-03" db="EMBL/GenBank/DDBJ databases">
        <title>High recombination rates correlate with genetic variation in Cardiocondyla obscurior ants.</title>
        <authorList>
            <person name="Errbii M."/>
        </authorList>
    </citation>
    <scope>NUCLEOTIDE SEQUENCE [LARGE SCALE GENOMIC DNA]</scope>
    <source>
        <strain evidence="1">Alpha-2009</strain>
        <tissue evidence="1">Whole body</tissue>
    </source>
</reference>
<keyword evidence="2" id="KW-1185">Reference proteome</keyword>
<comment type="caution">
    <text evidence="1">The sequence shown here is derived from an EMBL/GenBank/DDBJ whole genome shotgun (WGS) entry which is preliminary data.</text>
</comment>
<name>A0AAW2GS95_9HYME</name>
<dbReference type="Proteomes" id="UP001430953">
    <property type="component" value="Unassembled WGS sequence"/>
</dbReference>
<evidence type="ECO:0000313" key="1">
    <source>
        <dbReference type="EMBL" id="KAL0130079.1"/>
    </source>
</evidence>
<proteinExistence type="predicted"/>
<organism evidence="1 2">
    <name type="scientific">Cardiocondyla obscurior</name>
    <dbReference type="NCBI Taxonomy" id="286306"/>
    <lineage>
        <taxon>Eukaryota</taxon>
        <taxon>Metazoa</taxon>
        <taxon>Ecdysozoa</taxon>
        <taxon>Arthropoda</taxon>
        <taxon>Hexapoda</taxon>
        <taxon>Insecta</taxon>
        <taxon>Pterygota</taxon>
        <taxon>Neoptera</taxon>
        <taxon>Endopterygota</taxon>
        <taxon>Hymenoptera</taxon>
        <taxon>Apocrita</taxon>
        <taxon>Aculeata</taxon>
        <taxon>Formicoidea</taxon>
        <taxon>Formicidae</taxon>
        <taxon>Myrmicinae</taxon>
        <taxon>Cardiocondyla</taxon>
    </lineage>
</organism>
<evidence type="ECO:0000313" key="2">
    <source>
        <dbReference type="Proteomes" id="UP001430953"/>
    </source>
</evidence>
<gene>
    <name evidence="1" type="ORF">PUN28_001996</name>
</gene>
<dbReference type="EMBL" id="JADYXP020000002">
    <property type="protein sequence ID" value="KAL0130079.1"/>
    <property type="molecule type" value="Genomic_DNA"/>
</dbReference>
<accession>A0AAW2GS95</accession>
<protein>
    <submittedName>
        <fullName evidence="1">Uncharacterized protein</fullName>
    </submittedName>
</protein>
<dbReference type="AlphaFoldDB" id="A0AAW2GS95"/>
<sequence length="150" mass="17145">MFFFSHVVKYTVILSRGVVIQREIACSQSVKFERQVLSTIEGSFYLYYIKEEGDSFALPYRLMSLPPRCLRRNSSNIHHLSHDCRAISHRVRILFTSRDVYLALSAPLTSLCWRSHTSMVVSDAARRSAWKFSAQCSLLAALKRLAKLAG</sequence>